<gene>
    <name evidence="1" type="ORF">POPTR_004G204800</name>
</gene>
<accession>A0A2K2AXK1</accession>
<reference evidence="1 2" key="1">
    <citation type="journal article" date="2006" name="Science">
        <title>The genome of black cottonwood, Populus trichocarpa (Torr. &amp; Gray).</title>
        <authorList>
            <person name="Tuskan G.A."/>
            <person name="Difazio S."/>
            <person name="Jansson S."/>
            <person name="Bohlmann J."/>
            <person name="Grigoriev I."/>
            <person name="Hellsten U."/>
            <person name="Putnam N."/>
            <person name="Ralph S."/>
            <person name="Rombauts S."/>
            <person name="Salamov A."/>
            <person name="Schein J."/>
            <person name="Sterck L."/>
            <person name="Aerts A."/>
            <person name="Bhalerao R.R."/>
            <person name="Bhalerao R.P."/>
            <person name="Blaudez D."/>
            <person name="Boerjan W."/>
            <person name="Brun A."/>
            <person name="Brunner A."/>
            <person name="Busov V."/>
            <person name="Campbell M."/>
            <person name="Carlson J."/>
            <person name="Chalot M."/>
            <person name="Chapman J."/>
            <person name="Chen G.L."/>
            <person name="Cooper D."/>
            <person name="Coutinho P.M."/>
            <person name="Couturier J."/>
            <person name="Covert S."/>
            <person name="Cronk Q."/>
            <person name="Cunningham R."/>
            <person name="Davis J."/>
            <person name="Degroeve S."/>
            <person name="Dejardin A."/>
            <person name="Depamphilis C."/>
            <person name="Detter J."/>
            <person name="Dirks B."/>
            <person name="Dubchak I."/>
            <person name="Duplessis S."/>
            <person name="Ehlting J."/>
            <person name="Ellis B."/>
            <person name="Gendler K."/>
            <person name="Goodstein D."/>
            <person name="Gribskov M."/>
            <person name="Grimwood J."/>
            <person name="Groover A."/>
            <person name="Gunter L."/>
            <person name="Hamberger B."/>
            <person name="Heinze B."/>
            <person name="Helariutta Y."/>
            <person name="Henrissat B."/>
            <person name="Holligan D."/>
            <person name="Holt R."/>
            <person name="Huang W."/>
            <person name="Islam-Faridi N."/>
            <person name="Jones S."/>
            <person name="Jones-Rhoades M."/>
            <person name="Jorgensen R."/>
            <person name="Joshi C."/>
            <person name="Kangasjarvi J."/>
            <person name="Karlsson J."/>
            <person name="Kelleher C."/>
            <person name="Kirkpatrick R."/>
            <person name="Kirst M."/>
            <person name="Kohler A."/>
            <person name="Kalluri U."/>
            <person name="Larimer F."/>
            <person name="Leebens-Mack J."/>
            <person name="Leple J.C."/>
            <person name="Locascio P."/>
            <person name="Lou Y."/>
            <person name="Lucas S."/>
            <person name="Martin F."/>
            <person name="Montanini B."/>
            <person name="Napoli C."/>
            <person name="Nelson D.R."/>
            <person name="Nelson C."/>
            <person name="Nieminen K."/>
            <person name="Nilsson O."/>
            <person name="Pereda V."/>
            <person name="Peter G."/>
            <person name="Philippe R."/>
            <person name="Pilate G."/>
            <person name="Poliakov A."/>
            <person name="Razumovskaya J."/>
            <person name="Richardson P."/>
            <person name="Rinaldi C."/>
            <person name="Ritland K."/>
            <person name="Rouze P."/>
            <person name="Ryaboy D."/>
            <person name="Schmutz J."/>
            <person name="Schrader J."/>
            <person name="Segerman B."/>
            <person name="Shin H."/>
            <person name="Siddiqui A."/>
            <person name="Sterky F."/>
            <person name="Terry A."/>
            <person name="Tsai C.J."/>
            <person name="Uberbacher E."/>
            <person name="Unneberg P."/>
            <person name="Vahala J."/>
            <person name="Wall K."/>
            <person name="Wessler S."/>
            <person name="Yang G."/>
            <person name="Yin T."/>
            <person name="Douglas C."/>
            <person name="Marra M."/>
            <person name="Sandberg G."/>
            <person name="Van de Peer Y."/>
            <person name="Rokhsar D."/>
        </authorList>
    </citation>
    <scope>NUCLEOTIDE SEQUENCE [LARGE SCALE GENOMIC DNA]</scope>
    <source>
        <strain evidence="2">cv. Nisqually</strain>
    </source>
</reference>
<evidence type="ECO:0000313" key="2">
    <source>
        <dbReference type="Proteomes" id="UP000006729"/>
    </source>
</evidence>
<protein>
    <submittedName>
        <fullName evidence="1">Uncharacterized protein</fullName>
    </submittedName>
</protein>
<dbReference type="Proteomes" id="UP000006729">
    <property type="component" value="Chromosome 4"/>
</dbReference>
<proteinExistence type="predicted"/>
<sequence>MSQYYMLDEHGFTGTSIRSIDAGKGRWKITPETGLKSTCISSSGCPSMIINRPSEDPKQEAPYNYNFLRQLELMLTFQRS</sequence>
<organism evidence="1 2">
    <name type="scientific">Populus trichocarpa</name>
    <name type="common">Western balsam poplar</name>
    <name type="synonym">Populus balsamifera subsp. trichocarpa</name>
    <dbReference type="NCBI Taxonomy" id="3694"/>
    <lineage>
        <taxon>Eukaryota</taxon>
        <taxon>Viridiplantae</taxon>
        <taxon>Streptophyta</taxon>
        <taxon>Embryophyta</taxon>
        <taxon>Tracheophyta</taxon>
        <taxon>Spermatophyta</taxon>
        <taxon>Magnoliopsida</taxon>
        <taxon>eudicotyledons</taxon>
        <taxon>Gunneridae</taxon>
        <taxon>Pentapetalae</taxon>
        <taxon>rosids</taxon>
        <taxon>fabids</taxon>
        <taxon>Malpighiales</taxon>
        <taxon>Salicaceae</taxon>
        <taxon>Saliceae</taxon>
        <taxon>Populus</taxon>
    </lineage>
</organism>
<name>A0A2K2AXK1_POPTR</name>
<evidence type="ECO:0000313" key="1">
    <source>
        <dbReference type="EMBL" id="PNT42260.1"/>
    </source>
</evidence>
<dbReference type="InParanoid" id="A0A2K2AXK1"/>
<dbReference type="AlphaFoldDB" id="A0A2K2AXK1"/>
<keyword evidence="2" id="KW-1185">Reference proteome</keyword>
<dbReference type="EMBL" id="CM009293">
    <property type="protein sequence ID" value="PNT42260.1"/>
    <property type="molecule type" value="Genomic_DNA"/>
</dbReference>